<sequence>MNQKNTLRKQVRQSLAGTPTPSLARASQTICLHLQRHWQDRPLPTHLAVFAAHGAEIDLSSLHHLLPQSELLYPLCHAGGILSFHKVDRFEELAPGMLGILEPRPDIHPEIPIGQINCFLCPGLAFGEDGTRLGHGGGYYDRALSRKSPDSTSFGIALASQIQASVPHDAHDIRVDHIVTEVGIVQSKPSD</sequence>
<evidence type="ECO:0000256" key="4">
    <source>
        <dbReference type="PIRSR" id="PIRSR006806-1"/>
    </source>
</evidence>
<dbReference type="GO" id="GO:0035999">
    <property type="term" value="P:tetrahydrofolate interconversion"/>
    <property type="evidence" value="ECO:0007669"/>
    <property type="project" value="TreeGrafter"/>
</dbReference>
<keyword evidence="5" id="KW-0460">Magnesium</keyword>
<evidence type="ECO:0000256" key="3">
    <source>
        <dbReference type="ARBA" id="ARBA00022840"/>
    </source>
</evidence>
<keyword evidence="8" id="KW-1185">Reference proteome</keyword>
<accession>A0A851G9Q1</accession>
<dbReference type="Gene3D" id="3.40.50.10420">
    <property type="entry name" value="NagB/RpiA/CoA transferase-like"/>
    <property type="match status" value="1"/>
</dbReference>
<gene>
    <name evidence="7" type="ORF">HW115_01830</name>
</gene>
<dbReference type="AlphaFoldDB" id="A0A851G9Q1"/>
<dbReference type="NCBIfam" id="TIGR02727">
    <property type="entry name" value="MTHFS_bact"/>
    <property type="match status" value="1"/>
</dbReference>
<keyword evidence="5" id="KW-0479">Metal-binding</keyword>
<feature type="compositionally biased region" description="Basic residues" evidence="6">
    <location>
        <begin position="1"/>
        <end position="11"/>
    </location>
</feature>
<comment type="catalytic activity">
    <reaction evidence="5">
        <text>(6S)-5-formyl-5,6,7,8-tetrahydrofolate + ATP = (6R)-5,10-methenyltetrahydrofolate + ADP + phosphate</text>
        <dbReference type="Rhea" id="RHEA:10488"/>
        <dbReference type="ChEBI" id="CHEBI:30616"/>
        <dbReference type="ChEBI" id="CHEBI:43474"/>
        <dbReference type="ChEBI" id="CHEBI:57455"/>
        <dbReference type="ChEBI" id="CHEBI:57457"/>
        <dbReference type="ChEBI" id="CHEBI:456216"/>
        <dbReference type="EC" id="6.3.3.2"/>
    </reaction>
</comment>
<dbReference type="PANTHER" id="PTHR23407:SF1">
    <property type="entry name" value="5-FORMYLTETRAHYDROFOLATE CYCLO-LIGASE"/>
    <property type="match status" value="1"/>
</dbReference>
<feature type="region of interest" description="Disordered" evidence="6">
    <location>
        <begin position="1"/>
        <end position="21"/>
    </location>
</feature>
<dbReference type="PANTHER" id="PTHR23407">
    <property type="entry name" value="ATPASE INHIBITOR/5-FORMYLTETRAHYDROFOLATE CYCLO-LIGASE"/>
    <property type="match status" value="1"/>
</dbReference>
<comment type="caution">
    <text evidence="7">The sequence shown here is derived from an EMBL/GenBank/DDBJ whole genome shotgun (WGS) entry which is preliminary data.</text>
</comment>
<dbReference type="GO" id="GO:0005524">
    <property type="term" value="F:ATP binding"/>
    <property type="evidence" value="ECO:0007669"/>
    <property type="project" value="UniProtKB-KW"/>
</dbReference>
<keyword evidence="3 4" id="KW-0067">ATP-binding</keyword>
<dbReference type="Proteomes" id="UP000557872">
    <property type="component" value="Unassembled WGS sequence"/>
</dbReference>
<proteinExistence type="inferred from homology"/>
<feature type="binding site" evidence="4">
    <location>
        <begin position="4"/>
        <end position="8"/>
    </location>
    <ligand>
        <name>ATP</name>
        <dbReference type="ChEBI" id="CHEBI:30616"/>
    </ligand>
</feature>
<protein>
    <recommendedName>
        <fullName evidence="5">5-formyltetrahydrofolate cyclo-ligase</fullName>
        <ecNumber evidence="5">6.3.3.2</ecNumber>
    </recommendedName>
</protein>
<dbReference type="Pfam" id="PF01812">
    <property type="entry name" value="5-FTHF_cyc-lig"/>
    <property type="match status" value="1"/>
</dbReference>
<feature type="binding site" evidence="4">
    <location>
        <position position="56"/>
    </location>
    <ligand>
        <name>substrate</name>
    </ligand>
</feature>
<evidence type="ECO:0000313" key="7">
    <source>
        <dbReference type="EMBL" id="NWK54333.1"/>
    </source>
</evidence>
<organism evidence="7 8">
    <name type="scientific">Oceaniferula marina</name>
    <dbReference type="NCBI Taxonomy" id="2748318"/>
    <lineage>
        <taxon>Bacteria</taxon>
        <taxon>Pseudomonadati</taxon>
        <taxon>Verrucomicrobiota</taxon>
        <taxon>Verrucomicrobiia</taxon>
        <taxon>Verrucomicrobiales</taxon>
        <taxon>Verrucomicrobiaceae</taxon>
        <taxon>Oceaniferula</taxon>
    </lineage>
</organism>
<dbReference type="InterPro" id="IPR037171">
    <property type="entry name" value="NagB/RpiA_transferase-like"/>
</dbReference>
<dbReference type="PIRSF" id="PIRSF006806">
    <property type="entry name" value="FTHF_cligase"/>
    <property type="match status" value="1"/>
</dbReference>
<evidence type="ECO:0000256" key="2">
    <source>
        <dbReference type="ARBA" id="ARBA00022741"/>
    </source>
</evidence>
<name>A0A851G9Q1_9BACT</name>
<keyword evidence="7" id="KW-0436">Ligase</keyword>
<dbReference type="EC" id="6.3.3.2" evidence="5"/>
<evidence type="ECO:0000313" key="8">
    <source>
        <dbReference type="Proteomes" id="UP000557872"/>
    </source>
</evidence>
<dbReference type="EMBL" id="JACBAZ010000001">
    <property type="protein sequence ID" value="NWK54333.1"/>
    <property type="molecule type" value="Genomic_DNA"/>
</dbReference>
<keyword evidence="2 4" id="KW-0547">Nucleotide-binding</keyword>
<dbReference type="GO" id="GO:0009396">
    <property type="term" value="P:folic acid-containing compound biosynthetic process"/>
    <property type="evidence" value="ECO:0007669"/>
    <property type="project" value="TreeGrafter"/>
</dbReference>
<reference evidence="7 8" key="1">
    <citation type="submission" date="2020-07" db="EMBL/GenBank/DDBJ databases">
        <title>Roseicoccus Jingziensis gen. nov., sp. nov., isolated from coastal seawater.</title>
        <authorList>
            <person name="Feng X."/>
        </authorList>
    </citation>
    <scope>NUCLEOTIDE SEQUENCE [LARGE SCALE GENOMIC DNA]</scope>
    <source>
        <strain evidence="7 8">N1E253</strain>
    </source>
</reference>
<dbReference type="SUPFAM" id="SSF100950">
    <property type="entry name" value="NagB/RpiA/CoA transferase-like"/>
    <property type="match status" value="1"/>
</dbReference>
<dbReference type="GO" id="GO:0046872">
    <property type="term" value="F:metal ion binding"/>
    <property type="evidence" value="ECO:0007669"/>
    <property type="project" value="UniProtKB-KW"/>
</dbReference>
<comment type="similarity">
    <text evidence="1 5">Belongs to the 5-formyltetrahydrofolate cyclo-ligase family.</text>
</comment>
<evidence type="ECO:0000256" key="6">
    <source>
        <dbReference type="SAM" id="MobiDB-lite"/>
    </source>
</evidence>
<dbReference type="InterPro" id="IPR024185">
    <property type="entry name" value="FTHF_cligase-like_sf"/>
</dbReference>
<evidence type="ECO:0000256" key="5">
    <source>
        <dbReference type="RuleBase" id="RU361279"/>
    </source>
</evidence>
<dbReference type="GO" id="GO:0030272">
    <property type="term" value="F:5-formyltetrahydrofolate cyclo-ligase activity"/>
    <property type="evidence" value="ECO:0007669"/>
    <property type="project" value="UniProtKB-EC"/>
</dbReference>
<evidence type="ECO:0000256" key="1">
    <source>
        <dbReference type="ARBA" id="ARBA00010638"/>
    </source>
</evidence>
<feature type="compositionally biased region" description="Polar residues" evidence="6">
    <location>
        <begin position="12"/>
        <end position="21"/>
    </location>
</feature>
<dbReference type="RefSeq" id="WP_178930869.1">
    <property type="nucleotide sequence ID" value="NZ_JACBAZ010000001.1"/>
</dbReference>
<feature type="binding site" evidence="4">
    <location>
        <begin position="132"/>
        <end position="140"/>
    </location>
    <ligand>
        <name>ATP</name>
        <dbReference type="ChEBI" id="CHEBI:30616"/>
    </ligand>
</feature>
<dbReference type="InterPro" id="IPR002698">
    <property type="entry name" value="FTHF_cligase"/>
</dbReference>
<comment type="cofactor">
    <cofactor evidence="5">
        <name>Mg(2+)</name>
        <dbReference type="ChEBI" id="CHEBI:18420"/>
    </cofactor>
</comment>